<proteinExistence type="inferred from homology"/>
<dbReference type="NCBIfam" id="NF005737">
    <property type="entry name" value="PRK07564.1-1"/>
    <property type="match status" value="1"/>
</dbReference>
<dbReference type="FunFam" id="3.40.120.10:FF:000005">
    <property type="entry name" value="Phosphoglucomutase 5"/>
    <property type="match status" value="1"/>
</dbReference>
<dbReference type="FunFam" id="3.30.310.50:FF:000010">
    <property type="entry name" value="Phosphoglucomutase"/>
    <property type="match status" value="1"/>
</dbReference>
<dbReference type="PROSITE" id="PS00710">
    <property type="entry name" value="PGM_PMM"/>
    <property type="match status" value="1"/>
</dbReference>
<evidence type="ECO:0000256" key="10">
    <source>
        <dbReference type="ARBA" id="ARBA00023235"/>
    </source>
</evidence>
<evidence type="ECO:0000256" key="6">
    <source>
        <dbReference type="ARBA" id="ARBA00022490"/>
    </source>
</evidence>
<dbReference type="Gene3D" id="3.30.310.50">
    <property type="entry name" value="Alpha-D-phosphohexomutase, C-terminal domain"/>
    <property type="match status" value="1"/>
</dbReference>
<feature type="domain" description="Alpha-D-phosphohexomutase alpha/beta/alpha" evidence="12">
    <location>
        <begin position="11"/>
        <end position="157"/>
    </location>
</feature>
<dbReference type="Pfam" id="PF02879">
    <property type="entry name" value="PGM_PMM_II"/>
    <property type="match status" value="1"/>
</dbReference>
<dbReference type="OrthoDB" id="2291at2759"/>
<dbReference type="InterPro" id="IPR005841">
    <property type="entry name" value="Alpha-D-phosphohexomutase_SF"/>
</dbReference>
<dbReference type="InterPro" id="IPR036900">
    <property type="entry name" value="A-D-PHexomutase_C_sf"/>
</dbReference>
<dbReference type="GO" id="GO:0005975">
    <property type="term" value="P:carbohydrate metabolic process"/>
    <property type="evidence" value="ECO:0007669"/>
    <property type="project" value="InterPro"/>
</dbReference>
<evidence type="ECO:0000256" key="8">
    <source>
        <dbReference type="ARBA" id="ARBA00022723"/>
    </source>
</evidence>
<accession>A0A0M9FXL0</accession>
<dbReference type="Pfam" id="PF02880">
    <property type="entry name" value="PGM_PMM_III"/>
    <property type="match status" value="1"/>
</dbReference>
<keyword evidence="6" id="KW-0963">Cytoplasm</keyword>
<feature type="domain" description="Alpha-D-phosphohexomutase alpha/beta/alpha" evidence="14">
    <location>
        <begin position="337"/>
        <end position="428"/>
    </location>
</feature>
<sequence length="594" mass="64511">MEVATSPYKDQKPGTSGLRQKVTVFQQPNYIANFVQSTFNALQRHGGVPQVLVIGGDGRYYLPQAVQVVLKVAAANGVRRVWVGQHGMLSTPAVSTIIRRRRDPEGRCATGAFILTASHNPGGPNADFGIKYNSENGGPAPEKLTADIFEETVKISQVKIDAALPDVDLNTVGSHTFQPSGMEVDIIDSLEDYVSYMQEVFDFDAIKHLVQRPDFKLHTDSLHGVSGPYVEHIYHCCLGVPKSSLRHTDVLPDFGGRHPDPNLTYASDIVHVMGLLPDGSINPAMERFDSIPSFGVAFDGDADRNMILGARFFVNPSDSLAVLAANADCVPFFHKSSVGGLRAVARSMPTSGAVDRVAAAKGFTLFEVPTGWKFFGNLMDSKDVYGGVDYNPLLCGEESFGTGSNHIREKDGVWASLFWLSILAQRNHHAAVTGGAPLIGVQQIVEEHWATYGRNYYCRYDYEEVDAEAAHAVMEKVETTTSTDVPALNGVACKTIDNFSYTDPIDHSVSTKQGVRVLFDDGSRFVLRLSGTGSSGATIRLYLEQYMDPETVKAHLAAKTLPTAGMALKALIEIALSVSQMESFTGREAPTVIT</sequence>
<organism evidence="15 16">
    <name type="scientific">Leptomonas pyrrhocoris</name>
    <name type="common">Firebug parasite</name>
    <dbReference type="NCBI Taxonomy" id="157538"/>
    <lineage>
        <taxon>Eukaryota</taxon>
        <taxon>Discoba</taxon>
        <taxon>Euglenozoa</taxon>
        <taxon>Kinetoplastea</taxon>
        <taxon>Metakinetoplastina</taxon>
        <taxon>Trypanosomatida</taxon>
        <taxon>Trypanosomatidae</taxon>
        <taxon>Leishmaniinae</taxon>
        <taxon>Leptomonas</taxon>
    </lineage>
</organism>
<gene>
    <name evidence="15" type="ORF">ABB37_06356</name>
</gene>
<dbReference type="PANTHER" id="PTHR22573:SF2">
    <property type="entry name" value="PHOSPHOGLUCOMUTASE"/>
    <property type="match status" value="1"/>
</dbReference>
<dbReference type="PRINTS" id="PR00509">
    <property type="entry name" value="PGMPMM"/>
</dbReference>
<evidence type="ECO:0000256" key="7">
    <source>
        <dbReference type="ARBA" id="ARBA00022553"/>
    </source>
</evidence>
<dbReference type="SUPFAM" id="SSF55957">
    <property type="entry name" value="Phosphoglucomutase, C-terminal domain"/>
    <property type="match status" value="1"/>
</dbReference>
<evidence type="ECO:0000259" key="12">
    <source>
        <dbReference type="Pfam" id="PF02878"/>
    </source>
</evidence>
<comment type="similarity">
    <text evidence="4 11">Belongs to the phosphohexose mutase family.</text>
</comment>
<dbReference type="SUPFAM" id="SSF53738">
    <property type="entry name" value="Phosphoglucomutase, first 3 domains"/>
    <property type="match status" value="3"/>
</dbReference>
<comment type="catalytic activity">
    <reaction evidence="1">
        <text>alpha-D-glucose 1-phosphate = alpha-D-glucose 6-phosphate</text>
        <dbReference type="Rhea" id="RHEA:23536"/>
        <dbReference type="ChEBI" id="CHEBI:58225"/>
        <dbReference type="ChEBI" id="CHEBI:58601"/>
        <dbReference type="EC" id="5.4.2.2"/>
    </reaction>
</comment>
<comment type="subcellular location">
    <subcellularLocation>
        <location evidence="3">Cytoplasm</location>
    </subcellularLocation>
</comment>
<dbReference type="InterPro" id="IPR045244">
    <property type="entry name" value="PGM"/>
</dbReference>
<dbReference type="InterPro" id="IPR005845">
    <property type="entry name" value="A-D-PHexomutase_a/b/a-II"/>
</dbReference>
<dbReference type="GO" id="GO:0004614">
    <property type="term" value="F:phosphoglucomutase activity"/>
    <property type="evidence" value="ECO:0007669"/>
    <property type="project" value="UniProtKB-EC"/>
</dbReference>
<dbReference type="GO" id="GO:0005829">
    <property type="term" value="C:cytosol"/>
    <property type="evidence" value="ECO:0007669"/>
    <property type="project" value="TreeGrafter"/>
</dbReference>
<keyword evidence="7" id="KW-0597">Phosphoprotein</keyword>
<evidence type="ECO:0000256" key="4">
    <source>
        <dbReference type="ARBA" id="ARBA00010231"/>
    </source>
</evidence>
<dbReference type="Pfam" id="PF24947">
    <property type="entry name" value="PGM1_C_vert_fung"/>
    <property type="match status" value="1"/>
</dbReference>
<dbReference type="InterPro" id="IPR005844">
    <property type="entry name" value="A-D-PHexomutase_a/b/a-I"/>
</dbReference>
<comment type="caution">
    <text evidence="15">The sequence shown here is derived from an EMBL/GenBank/DDBJ whole genome shotgun (WGS) entry which is preliminary data.</text>
</comment>
<evidence type="ECO:0000259" key="14">
    <source>
        <dbReference type="Pfam" id="PF02880"/>
    </source>
</evidence>
<dbReference type="EMBL" id="LGTL01000014">
    <property type="protein sequence ID" value="KPA78190.1"/>
    <property type="molecule type" value="Genomic_DNA"/>
</dbReference>
<dbReference type="OMA" id="WIQDRAN"/>
<evidence type="ECO:0000313" key="16">
    <source>
        <dbReference type="Proteomes" id="UP000037923"/>
    </source>
</evidence>
<dbReference type="VEuPathDB" id="TriTrypDB:LpyrH10_14_0710"/>
<dbReference type="PANTHER" id="PTHR22573">
    <property type="entry name" value="PHOSPHOHEXOMUTASE FAMILY MEMBER"/>
    <property type="match status" value="1"/>
</dbReference>
<keyword evidence="9 11" id="KW-0460">Magnesium</keyword>
<dbReference type="FunFam" id="3.40.120.10:FF:000004">
    <property type="entry name" value="Phosphoglucomutase 5"/>
    <property type="match status" value="1"/>
</dbReference>
<evidence type="ECO:0000256" key="3">
    <source>
        <dbReference type="ARBA" id="ARBA00004496"/>
    </source>
</evidence>
<evidence type="ECO:0000256" key="1">
    <source>
        <dbReference type="ARBA" id="ARBA00000443"/>
    </source>
</evidence>
<dbReference type="InterPro" id="IPR016066">
    <property type="entry name" value="A-D-PHexomutase_CS"/>
</dbReference>
<dbReference type="GeneID" id="26906645"/>
<protein>
    <recommendedName>
        <fullName evidence="5">phosphoglucomutase (alpha-D-glucose-1,6-bisphosphate-dependent)</fullName>
        <ecNumber evidence="5">5.4.2.2</ecNumber>
    </recommendedName>
</protein>
<evidence type="ECO:0000256" key="9">
    <source>
        <dbReference type="ARBA" id="ARBA00022842"/>
    </source>
</evidence>
<dbReference type="Pfam" id="PF02878">
    <property type="entry name" value="PGM_PMM_I"/>
    <property type="match status" value="1"/>
</dbReference>
<dbReference type="EC" id="5.4.2.2" evidence="5"/>
<dbReference type="InterPro" id="IPR005846">
    <property type="entry name" value="A-D-PHexomutase_a/b/a-III"/>
</dbReference>
<dbReference type="Gene3D" id="3.40.120.10">
    <property type="entry name" value="Alpha-D-Glucose-1,6-Bisphosphate, subunit A, domain 3"/>
    <property type="match status" value="3"/>
</dbReference>
<evidence type="ECO:0000259" key="13">
    <source>
        <dbReference type="Pfam" id="PF02879"/>
    </source>
</evidence>
<keyword evidence="16" id="KW-1185">Reference proteome</keyword>
<evidence type="ECO:0000256" key="11">
    <source>
        <dbReference type="RuleBase" id="RU004326"/>
    </source>
</evidence>
<reference evidence="15 16" key="1">
    <citation type="submission" date="2015-07" db="EMBL/GenBank/DDBJ databases">
        <title>High-quality genome of monoxenous trypanosomatid Leptomonas pyrrhocoris.</title>
        <authorList>
            <person name="Flegontov P."/>
            <person name="Butenko A."/>
            <person name="Firsov S."/>
            <person name="Vlcek C."/>
            <person name="Logacheva M.D."/>
            <person name="Field M."/>
            <person name="Filatov D."/>
            <person name="Flegontova O."/>
            <person name="Gerasimov E."/>
            <person name="Jackson A.P."/>
            <person name="Kelly S."/>
            <person name="Opperdoes F."/>
            <person name="O'Reilly A."/>
            <person name="Votypka J."/>
            <person name="Yurchenko V."/>
            <person name="Lukes J."/>
        </authorList>
    </citation>
    <scope>NUCLEOTIDE SEQUENCE [LARGE SCALE GENOMIC DNA]</scope>
    <source>
        <strain evidence="15">H10</strain>
    </source>
</reference>
<dbReference type="RefSeq" id="XP_015656629.1">
    <property type="nucleotide sequence ID" value="XM_015804651.1"/>
</dbReference>
<dbReference type="AlphaFoldDB" id="A0A0M9FXL0"/>
<feature type="domain" description="Alpha-D-phosphohexomutase alpha/beta/alpha" evidence="13">
    <location>
        <begin position="192"/>
        <end position="308"/>
    </location>
</feature>
<dbReference type="GO" id="GO:0000287">
    <property type="term" value="F:magnesium ion binding"/>
    <property type="evidence" value="ECO:0007669"/>
    <property type="project" value="InterPro"/>
</dbReference>
<keyword evidence="8 11" id="KW-0479">Metal-binding</keyword>
<evidence type="ECO:0000313" key="15">
    <source>
        <dbReference type="EMBL" id="KPA78190.1"/>
    </source>
</evidence>
<evidence type="ECO:0000256" key="2">
    <source>
        <dbReference type="ARBA" id="ARBA00001946"/>
    </source>
</evidence>
<dbReference type="Proteomes" id="UP000037923">
    <property type="component" value="Unassembled WGS sequence"/>
</dbReference>
<dbReference type="InterPro" id="IPR016055">
    <property type="entry name" value="A-D-PHexomutase_a/b/a-I/II/III"/>
</dbReference>
<evidence type="ECO:0000256" key="5">
    <source>
        <dbReference type="ARBA" id="ARBA00012728"/>
    </source>
</evidence>
<keyword evidence="10" id="KW-0413">Isomerase</keyword>
<name>A0A0M9FXL0_LEPPY</name>
<comment type="cofactor">
    <cofactor evidence="2">
        <name>Mg(2+)</name>
        <dbReference type="ChEBI" id="CHEBI:18420"/>
    </cofactor>
</comment>